<dbReference type="PANTHER" id="PTHR23502:SF52">
    <property type="entry name" value="MULTIDRUG TRANSPORTER, PUTATIVE (AFU_ORTHOLOGUE AFUA_2G17730)-RELATED"/>
    <property type="match status" value="1"/>
</dbReference>
<evidence type="ECO:0000256" key="3">
    <source>
        <dbReference type="ARBA" id="ARBA00022692"/>
    </source>
</evidence>
<keyword evidence="4 7" id="KW-1133">Transmembrane helix</keyword>
<feature type="transmembrane region" description="Helical" evidence="7">
    <location>
        <begin position="451"/>
        <end position="473"/>
    </location>
</feature>
<dbReference type="AlphaFoldDB" id="A0AB34KHZ9"/>
<comment type="subcellular location">
    <subcellularLocation>
        <location evidence="1">Membrane</location>
        <topology evidence="1">Multi-pass membrane protein</topology>
    </subcellularLocation>
</comment>
<dbReference type="PANTHER" id="PTHR23502">
    <property type="entry name" value="MAJOR FACILITATOR SUPERFAMILY"/>
    <property type="match status" value="1"/>
</dbReference>
<feature type="transmembrane region" description="Helical" evidence="7">
    <location>
        <begin position="116"/>
        <end position="134"/>
    </location>
</feature>
<dbReference type="GO" id="GO:0022857">
    <property type="term" value="F:transmembrane transporter activity"/>
    <property type="evidence" value="ECO:0007669"/>
    <property type="project" value="InterPro"/>
</dbReference>
<sequence length="532" mass="58740">MSAIGPLNHAGDQAETADARHESNPHQLHDVESSSVIPPANQGEKPDLQTLTWDGPDDPTNPVNWSKRRKWIVTGAALFATLMACWNGTSITVAAGDINEQFGISDATFPHSYWPVTSWSVGGAIFIILFLPLMEDLGVRWGFMITYAFFIIMIIPQAVAQNYATLIVTRFFSGGCASLLANTIASVIPDVWETEEERSIPVGLYILLYLMGSTLGPPVFGGVTQFLDTWRWIFYIQIIIYVALFPIFIYTVEETRGTVILRRRAKKLRKTTGKKIYTDTELNAPPIHSRLARSATRPIMLLFTEPVLFASTLWSAFSFGTVFLFTQSVAQVFRDLYGWEEYSISYVQGAVVIGEILGWFATLYGTHLFLKSASRNTECPGRPIPEARLYVSIFGSFFGIVGGMFIYAWTSYPDLPWIAPSIGLAMVGFGIMTVVSAVADYITDAYAASDYAGSAISAVAFGENNVAGFLPLAAQSMYTNLGFQWASTLLAFLALLLGIAPLVFVWKGRWFREKSPFMQSGGEVMKGQSEKS</sequence>
<dbReference type="InterPro" id="IPR036259">
    <property type="entry name" value="MFS_trans_sf"/>
</dbReference>
<feature type="transmembrane region" description="Helical" evidence="7">
    <location>
        <begin position="299"/>
        <end position="326"/>
    </location>
</feature>
<feature type="transmembrane region" description="Helical" evidence="7">
    <location>
        <begin position="166"/>
        <end position="188"/>
    </location>
</feature>
<evidence type="ECO:0000256" key="4">
    <source>
        <dbReference type="ARBA" id="ARBA00022989"/>
    </source>
</evidence>
<organism evidence="9 10">
    <name type="scientific">Cladosporium halotolerans</name>
    <dbReference type="NCBI Taxonomy" id="1052096"/>
    <lineage>
        <taxon>Eukaryota</taxon>
        <taxon>Fungi</taxon>
        <taxon>Dikarya</taxon>
        <taxon>Ascomycota</taxon>
        <taxon>Pezizomycotina</taxon>
        <taxon>Dothideomycetes</taxon>
        <taxon>Dothideomycetidae</taxon>
        <taxon>Cladosporiales</taxon>
        <taxon>Cladosporiaceae</taxon>
        <taxon>Cladosporium</taxon>
    </lineage>
</organism>
<reference evidence="9 10" key="1">
    <citation type="journal article" date="2020" name="Microbiol. Resour. Announc.">
        <title>Draft Genome Sequence of a Cladosporium Species Isolated from the Mesophotic Ascidian Didemnum maculosum.</title>
        <authorList>
            <person name="Gioti A."/>
            <person name="Siaperas R."/>
            <person name="Nikolaivits E."/>
            <person name="Le Goff G."/>
            <person name="Ouazzani J."/>
            <person name="Kotoulas G."/>
            <person name="Topakas E."/>
        </authorList>
    </citation>
    <scope>NUCLEOTIDE SEQUENCE [LARGE SCALE GENOMIC DNA]</scope>
    <source>
        <strain evidence="9 10">TM138-S3</strain>
    </source>
</reference>
<dbReference type="GO" id="GO:0005886">
    <property type="term" value="C:plasma membrane"/>
    <property type="evidence" value="ECO:0007669"/>
    <property type="project" value="TreeGrafter"/>
</dbReference>
<dbReference type="SUPFAM" id="SSF103473">
    <property type="entry name" value="MFS general substrate transporter"/>
    <property type="match status" value="1"/>
</dbReference>
<gene>
    <name evidence="9" type="ORF">WHR41_06831</name>
</gene>
<feature type="transmembrane region" description="Helical" evidence="7">
    <location>
        <begin position="485"/>
        <end position="506"/>
    </location>
</feature>
<evidence type="ECO:0000256" key="7">
    <source>
        <dbReference type="SAM" id="Phobius"/>
    </source>
</evidence>
<evidence type="ECO:0000256" key="6">
    <source>
        <dbReference type="SAM" id="MobiDB-lite"/>
    </source>
</evidence>
<dbReference type="InterPro" id="IPR020846">
    <property type="entry name" value="MFS_dom"/>
</dbReference>
<accession>A0AB34KHZ9</accession>
<dbReference type="Pfam" id="PF07690">
    <property type="entry name" value="MFS_1"/>
    <property type="match status" value="1"/>
</dbReference>
<dbReference type="InterPro" id="IPR011701">
    <property type="entry name" value="MFS"/>
</dbReference>
<dbReference type="RefSeq" id="XP_069227814.1">
    <property type="nucleotide sequence ID" value="XM_069375436.1"/>
</dbReference>
<feature type="transmembrane region" description="Helical" evidence="7">
    <location>
        <begin position="415"/>
        <end position="439"/>
    </location>
</feature>
<dbReference type="Gene3D" id="1.20.1250.20">
    <property type="entry name" value="MFS general substrate transporter like domains"/>
    <property type="match status" value="1"/>
</dbReference>
<comment type="caution">
    <text evidence="9">The sequence shown here is derived from an EMBL/GenBank/DDBJ whole genome shotgun (WGS) entry which is preliminary data.</text>
</comment>
<feature type="region of interest" description="Disordered" evidence="6">
    <location>
        <begin position="1"/>
        <end position="64"/>
    </location>
</feature>
<evidence type="ECO:0000256" key="5">
    <source>
        <dbReference type="ARBA" id="ARBA00023136"/>
    </source>
</evidence>
<feature type="transmembrane region" description="Helical" evidence="7">
    <location>
        <begin position="200"/>
        <end position="220"/>
    </location>
</feature>
<evidence type="ECO:0000259" key="8">
    <source>
        <dbReference type="PROSITE" id="PS50850"/>
    </source>
</evidence>
<evidence type="ECO:0000256" key="2">
    <source>
        <dbReference type="ARBA" id="ARBA00008335"/>
    </source>
</evidence>
<dbReference type="FunFam" id="1.20.1250.20:FF:000082">
    <property type="entry name" value="MFS multidrug transporter, putative"/>
    <property type="match status" value="1"/>
</dbReference>
<feature type="transmembrane region" description="Helical" evidence="7">
    <location>
        <begin position="141"/>
        <end position="160"/>
    </location>
</feature>
<keyword evidence="5 7" id="KW-0472">Membrane</keyword>
<dbReference type="GeneID" id="96008274"/>
<feature type="domain" description="Major facilitator superfamily (MFS) profile" evidence="8">
    <location>
        <begin position="73"/>
        <end position="509"/>
    </location>
</feature>
<feature type="transmembrane region" description="Helical" evidence="7">
    <location>
        <begin position="71"/>
        <end position="96"/>
    </location>
</feature>
<feature type="transmembrane region" description="Helical" evidence="7">
    <location>
        <begin position="389"/>
        <end position="409"/>
    </location>
</feature>
<comment type="similarity">
    <text evidence="2">Belongs to the major facilitator superfamily.</text>
</comment>
<dbReference type="Proteomes" id="UP000803884">
    <property type="component" value="Unassembled WGS sequence"/>
</dbReference>
<feature type="transmembrane region" description="Helical" evidence="7">
    <location>
        <begin position="232"/>
        <end position="252"/>
    </location>
</feature>
<keyword evidence="3 7" id="KW-0812">Transmembrane</keyword>
<feature type="compositionally biased region" description="Basic and acidic residues" evidence="6">
    <location>
        <begin position="17"/>
        <end position="32"/>
    </location>
</feature>
<keyword evidence="10" id="KW-1185">Reference proteome</keyword>
<dbReference type="PROSITE" id="PS50850">
    <property type="entry name" value="MFS"/>
    <property type="match status" value="1"/>
</dbReference>
<evidence type="ECO:0000313" key="10">
    <source>
        <dbReference type="Proteomes" id="UP000803884"/>
    </source>
</evidence>
<dbReference type="EMBL" id="JAAQHG020000024">
    <property type="protein sequence ID" value="KAL1584708.1"/>
    <property type="molecule type" value="Genomic_DNA"/>
</dbReference>
<evidence type="ECO:0000256" key="1">
    <source>
        <dbReference type="ARBA" id="ARBA00004141"/>
    </source>
</evidence>
<evidence type="ECO:0000313" key="9">
    <source>
        <dbReference type="EMBL" id="KAL1584708.1"/>
    </source>
</evidence>
<name>A0AB34KHZ9_9PEZI</name>
<protein>
    <recommendedName>
        <fullName evidence="8">Major facilitator superfamily (MFS) profile domain-containing protein</fullName>
    </recommendedName>
</protein>
<proteinExistence type="inferred from homology"/>
<feature type="transmembrane region" description="Helical" evidence="7">
    <location>
        <begin position="346"/>
        <end position="369"/>
    </location>
</feature>